<dbReference type="EMBL" id="CP061035">
    <property type="protein sequence ID" value="QQV77509.1"/>
    <property type="molecule type" value="Genomic_DNA"/>
</dbReference>
<evidence type="ECO:0000313" key="1">
    <source>
        <dbReference type="EMBL" id="QQV77509.1"/>
    </source>
</evidence>
<dbReference type="AlphaFoldDB" id="A0A974NUW3"/>
<dbReference type="Proteomes" id="UP000595894">
    <property type="component" value="Chromosome"/>
</dbReference>
<organism evidence="1 2">
    <name type="scientific">Sphingomonas aliaeris</name>
    <dbReference type="NCBI Taxonomy" id="2759526"/>
    <lineage>
        <taxon>Bacteria</taxon>
        <taxon>Pseudomonadati</taxon>
        <taxon>Pseudomonadota</taxon>
        <taxon>Alphaproteobacteria</taxon>
        <taxon>Sphingomonadales</taxon>
        <taxon>Sphingomonadaceae</taxon>
        <taxon>Sphingomonas</taxon>
    </lineage>
</organism>
<reference evidence="2" key="1">
    <citation type="submission" date="2020-09" db="EMBL/GenBank/DDBJ databases">
        <title>Sphingomonas sp., a new species isolated from pork steak.</title>
        <authorList>
            <person name="Heidler von Heilborn D."/>
        </authorList>
    </citation>
    <scope>NUCLEOTIDE SEQUENCE [LARGE SCALE GENOMIC DNA]</scope>
</reference>
<gene>
    <name evidence="1" type="ORF">H5J25_01425</name>
</gene>
<accession>A0A974NUW3</accession>
<name>A0A974NUW3_9SPHN</name>
<evidence type="ECO:0000313" key="2">
    <source>
        <dbReference type="Proteomes" id="UP000595894"/>
    </source>
</evidence>
<dbReference type="KEGG" id="sari:H5J25_01425"/>
<sequence>MTESKRVHIQSTRGDGWTKSKRATFLTVLGETCNATIAARAVGLSVRGAHALRARDGEFALLWSAALEAGYELLENELLFRALGQPGGANPDEDEIEAVRAPDVPFDPALAIKVLEMRRGPRSASKPKTNTIMSQGEVDAALLQRLDALAAKRT</sequence>
<dbReference type="RefSeq" id="WP_202094025.1">
    <property type="nucleotide sequence ID" value="NZ_CP061035.1"/>
</dbReference>
<keyword evidence="2" id="KW-1185">Reference proteome</keyword>
<protein>
    <submittedName>
        <fullName evidence="1">Uncharacterized protein</fullName>
    </submittedName>
</protein>
<proteinExistence type="predicted"/>